<dbReference type="SUPFAM" id="SSF46689">
    <property type="entry name" value="Homeodomain-like"/>
    <property type="match status" value="1"/>
</dbReference>
<keyword evidence="6" id="KW-1185">Reference proteome</keyword>
<dbReference type="InterPro" id="IPR018060">
    <property type="entry name" value="HTH_AraC"/>
</dbReference>
<dbReference type="SUPFAM" id="SSF51182">
    <property type="entry name" value="RmlC-like cupins"/>
    <property type="match status" value="1"/>
</dbReference>
<dbReference type="EMBL" id="BAAAYV010000025">
    <property type="protein sequence ID" value="GAA3668145.1"/>
    <property type="molecule type" value="Genomic_DNA"/>
</dbReference>
<dbReference type="Gene3D" id="1.10.10.60">
    <property type="entry name" value="Homeodomain-like"/>
    <property type="match status" value="2"/>
</dbReference>
<protein>
    <submittedName>
        <fullName evidence="5">Helix-turn-helix transcriptional regulator</fullName>
    </submittedName>
</protein>
<organism evidence="5 6">
    <name type="scientific">Microbacterium marinilacus</name>
    <dbReference type="NCBI Taxonomy" id="415209"/>
    <lineage>
        <taxon>Bacteria</taxon>
        <taxon>Bacillati</taxon>
        <taxon>Actinomycetota</taxon>
        <taxon>Actinomycetes</taxon>
        <taxon>Micrococcales</taxon>
        <taxon>Microbacteriaceae</taxon>
        <taxon>Microbacterium</taxon>
    </lineage>
</organism>
<comment type="caution">
    <text evidence="5">The sequence shown here is derived from an EMBL/GenBank/DDBJ whole genome shotgun (WGS) entry which is preliminary data.</text>
</comment>
<dbReference type="PANTHER" id="PTHR11019:SF199">
    <property type="entry name" value="HTH-TYPE TRANSCRIPTIONAL REGULATOR NIMR"/>
    <property type="match status" value="1"/>
</dbReference>
<dbReference type="SMART" id="SM00342">
    <property type="entry name" value="HTH_ARAC"/>
    <property type="match status" value="1"/>
</dbReference>
<dbReference type="Proteomes" id="UP001410795">
    <property type="component" value="Unassembled WGS sequence"/>
</dbReference>
<dbReference type="PANTHER" id="PTHR11019">
    <property type="entry name" value="HTH-TYPE TRANSCRIPTIONAL REGULATOR NIMR"/>
    <property type="match status" value="1"/>
</dbReference>
<dbReference type="Pfam" id="PF12833">
    <property type="entry name" value="HTH_18"/>
    <property type="match status" value="1"/>
</dbReference>
<dbReference type="Gene3D" id="2.60.120.10">
    <property type="entry name" value="Jelly Rolls"/>
    <property type="match status" value="1"/>
</dbReference>
<dbReference type="InterPro" id="IPR009057">
    <property type="entry name" value="Homeodomain-like_sf"/>
</dbReference>
<dbReference type="InterPro" id="IPR018062">
    <property type="entry name" value="HTH_AraC-typ_CS"/>
</dbReference>
<feature type="domain" description="HTH araC/xylS-type" evidence="4">
    <location>
        <begin position="136"/>
        <end position="233"/>
    </location>
</feature>
<dbReference type="InterPro" id="IPR014710">
    <property type="entry name" value="RmlC-like_jellyroll"/>
</dbReference>
<evidence type="ECO:0000313" key="6">
    <source>
        <dbReference type="Proteomes" id="UP001410795"/>
    </source>
</evidence>
<dbReference type="PROSITE" id="PS01124">
    <property type="entry name" value="HTH_ARAC_FAMILY_2"/>
    <property type="match status" value="1"/>
</dbReference>
<evidence type="ECO:0000256" key="1">
    <source>
        <dbReference type="ARBA" id="ARBA00023015"/>
    </source>
</evidence>
<reference evidence="6" key="1">
    <citation type="journal article" date="2019" name="Int. J. Syst. Evol. Microbiol.">
        <title>The Global Catalogue of Microorganisms (GCM) 10K type strain sequencing project: providing services to taxonomists for standard genome sequencing and annotation.</title>
        <authorList>
            <consortium name="The Broad Institute Genomics Platform"/>
            <consortium name="The Broad Institute Genome Sequencing Center for Infectious Disease"/>
            <person name="Wu L."/>
            <person name="Ma J."/>
        </authorList>
    </citation>
    <scope>NUCLEOTIDE SEQUENCE [LARGE SCALE GENOMIC DNA]</scope>
    <source>
        <strain evidence="6">JCM 16546</strain>
    </source>
</reference>
<keyword evidence="2" id="KW-0238">DNA-binding</keyword>
<name>A0ABP7BTP1_9MICO</name>
<keyword evidence="3" id="KW-0804">Transcription</keyword>
<dbReference type="RefSeq" id="WP_221858131.1">
    <property type="nucleotide sequence ID" value="NZ_BAAAYV010000025.1"/>
</dbReference>
<accession>A0ABP7BTP1</accession>
<dbReference type="PRINTS" id="PR00032">
    <property type="entry name" value="HTHARAC"/>
</dbReference>
<keyword evidence="1" id="KW-0805">Transcription regulation</keyword>
<gene>
    <name evidence="5" type="ORF">GCM10022202_32730</name>
</gene>
<dbReference type="InterPro" id="IPR011051">
    <property type="entry name" value="RmlC_Cupin_sf"/>
</dbReference>
<dbReference type="PROSITE" id="PS00041">
    <property type="entry name" value="HTH_ARAC_FAMILY_1"/>
    <property type="match status" value="1"/>
</dbReference>
<sequence length="236" mass="25693">MTPRALVESVTHCHDVPELTWTVAGSLRMRVDGREWTVDAARSLWIPAGVPHVVLPSRDALAIPVFFPGEGATDPGSDSAPRPVLRTAEIDHLARTIAQPGLVTPSTLAAARRRLRALVADPAPADLPMPTDPRAREVAAALVADPGRQETLEEWGRVAHVSAKTLQRCFATETGLRFPEWRTRLRLRAARRLLASDASVHGIAARVGYASPTGFIEAFRREYGETPRRLRDAVGA</sequence>
<evidence type="ECO:0000259" key="4">
    <source>
        <dbReference type="PROSITE" id="PS01124"/>
    </source>
</evidence>
<dbReference type="InterPro" id="IPR020449">
    <property type="entry name" value="Tscrpt_reg_AraC-type_HTH"/>
</dbReference>
<evidence type="ECO:0000313" key="5">
    <source>
        <dbReference type="EMBL" id="GAA3668145.1"/>
    </source>
</evidence>
<evidence type="ECO:0000256" key="3">
    <source>
        <dbReference type="ARBA" id="ARBA00023163"/>
    </source>
</evidence>
<evidence type="ECO:0000256" key="2">
    <source>
        <dbReference type="ARBA" id="ARBA00023125"/>
    </source>
</evidence>
<proteinExistence type="predicted"/>